<dbReference type="Pfam" id="PF24883">
    <property type="entry name" value="NPHP3_N"/>
    <property type="match status" value="1"/>
</dbReference>
<organism evidence="3 4">
    <name type="scientific">Clonostachys byssicola</name>
    <dbReference type="NCBI Taxonomy" id="160290"/>
    <lineage>
        <taxon>Eukaryota</taxon>
        <taxon>Fungi</taxon>
        <taxon>Dikarya</taxon>
        <taxon>Ascomycota</taxon>
        <taxon>Pezizomycotina</taxon>
        <taxon>Sordariomycetes</taxon>
        <taxon>Hypocreomycetidae</taxon>
        <taxon>Hypocreales</taxon>
        <taxon>Bionectriaceae</taxon>
        <taxon>Clonostachys</taxon>
    </lineage>
</organism>
<gene>
    <name evidence="3" type="ORF">CBYS24578_00013723</name>
</gene>
<dbReference type="Proteomes" id="UP000754883">
    <property type="component" value="Unassembled WGS sequence"/>
</dbReference>
<feature type="domain" description="NACHT" evidence="2">
    <location>
        <begin position="336"/>
        <end position="485"/>
    </location>
</feature>
<dbReference type="Gene3D" id="3.40.50.1580">
    <property type="entry name" value="Nucleoside phosphorylase domain"/>
    <property type="match status" value="1"/>
</dbReference>
<dbReference type="Pfam" id="PF01048">
    <property type="entry name" value="PNP_UDP_1"/>
    <property type="match status" value="1"/>
</dbReference>
<comment type="caution">
    <text evidence="3">The sequence shown here is derived from an EMBL/GenBank/DDBJ whole genome shotgun (WGS) entry which is preliminary data.</text>
</comment>
<keyword evidence="1" id="KW-0677">Repeat</keyword>
<protein>
    <recommendedName>
        <fullName evidence="2">NACHT domain-containing protein</fullName>
    </recommendedName>
</protein>
<evidence type="ECO:0000256" key="1">
    <source>
        <dbReference type="ARBA" id="ARBA00022737"/>
    </source>
</evidence>
<proteinExistence type="predicted"/>
<accession>A0A9N9UEZ2</accession>
<dbReference type="PANTHER" id="PTHR46082">
    <property type="entry name" value="ATP/GTP-BINDING PROTEIN-RELATED"/>
    <property type="match status" value="1"/>
</dbReference>
<evidence type="ECO:0000313" key="3">
    <source>
        <dbReference type="EMBL" id="CAG9987082.1"/>
    </source>
</evidence>
<dbReference type="PANTHER" id="PTHR46082:SF11">
    <property type="entry name" value="AAA+ ATPASE DOMAIN-CONTAINING PROTEIN-RELATED"/>
    <property type="match status" value="1"/>
</dbReference>
<dbReference type="InterPro" id="IPR056884">
    <property type="entry name" value="NPHP3-like_N"/>
</dbReference>
<dbReference type="PROSITE" id="PS50837">
    <property type="entry name" value="NACHT"/>
    <property type="match status" value="1"/>
</dbReference>
<dbReference type="SUPFAM" id="SSF53167">
    <property type="entry name" value="Purine and uridine phosphorylases"/>
    <property type="match status" value="1"/>
</dbReference>
<dbReference type="InterPro" id="IPR035994">
    <property type="entry name" value="Nucleoside_phosphorylase_sf"/>
</dbReference>
<name>A0A9N9UEZ2_9HYPO</name>
<dbReference type="GO" id="GO:0009116">
    <property type="term" value="P:nucleoside metabolic process"/>
    <property type="evidence" value="ECO:0007669"/>
    <property type="project" value="InterPro"/>
</dbReference>
<dbReference type="SUPFAM" id="SSF52540">
    <property type="entry name" value="P-loop containing nucleoside triphosphate hydrolases"/>
    <property type="match status" value="1"/>
</dbReference>
<dbReference type="OrthoDB" id="4850815at2759"/>
<reference evidence="3" key="1">
    <citation type="submission" date="2021-10" db="EMBL/GenBank/DDBJ databases">
        <authorList>
            <person name="Piombo E."/>
        </authorList>
    </citation>
    <scope>NUCLEOTIDE SEQUENCE</scope>
</reference>
<dbReference type="EMBL" id="CABFNO020001407">
    <property type="protein sequence ID" value="CAG9987082.1"/>
    <property type="molecule type" value="Genomic_DNA"/>
</dbReference>
<dbReference type="Gene3D" id="3.40.50.300">
    <property type="entry name" value="P-loop containing nucleotide triphosphate hydrolases"/>
    <property type="match status" value="1"/>
</dbReference>
<dbReference type="InterPro" id="IPR053137">
    <property type="entry name" value="NLR-like"/>
</dbReference>
<dbReference type="AlphaFoldDB" id="A0A9N9UEZ2"/>
<dbReference type="InterPro" id="IPR000845">
    <property type="entry name" value="Nucleoside_phosphorylase_d"/>
</dbReference>
<keyword evidence="4" id="KW-1185">Reference proteome</keyword>
<evidence type="ECO:0000313" key="4">
    <source>
        <dbReference type="Proteomes" id="UP000754883"/>
    </source>
</evidence>
<sequence>MAMLPSNFPGKVSAASVASHMVRTFQNIRVVLMVGIGGGAPSKANDIRLGDVVVGAEGVLPYDMGKNIQGMDEFHITGKINIPPMFLGTVVSNLGRRMRRQPRGHDLQGKIEKALENVSPFVRKSCHRPDPASDQLYHAHIVHPDATIDCAKACGSDPGNLVEQKPREDDTENVEIHYGLIASADQVMKNATMRDKFSRDHKVLCFEMEAAGLTHQFPCLVIRGICHYSDTHNHDKWQGYAAMAAAAYAKDLLSIMPPETVQTQLSMQKQFYALTQDVAQLQMKSEAQEERSMLDWLANDNYIHQHREALSKRYETTGDWFLELPSIEKWKENKGLTLFCTGDLGSGKTVLTSIIIQHLLTKYQDNGKIGIAYVYFNLKRKEEQTIDKLLEIILRQLIHKQGSARHGLMALYSHSGLSNNPSRPQTRELIALLNQVLTKFEKTYLVIDAIDECPSPTPRVSFLSQLAELRVAHGHGLNILITARTETRIGQVLPVDLTQLITSQPKDLEHFLEHELRSNFPEFMEEDGQLFSNTISSIVKQAGGTFLTARLFMDLLIDEHLETKAELRLFVQDLVRPRGSSSSMAKMELIGRLDEKSAERIRHRELAMKTLLWNSYTKTQPTADALKTALVLLQGTTMEEEEITHICITCLSYPDFAFEDREDREGIVEFRPFYKYAASYWDITNGYLSDARRITRSVHAARSYTKPLATFLEPGMGKLHQIAYFGLENLYHLYVAE</sequence>
<dbReference type="InterPro" id="IPR007111">
    <property type="entry name" value="NACHT_NTPase"/>
</dbReference>
<dbReference type="InterPro" id="IPR027417">
    <property type="entry name" value="P-loop_NTPase"/>
</dbReference>
<evidence type="ECO:0000259" key="2">
    <source>
        <dbReference type="PROSITE" id="PS50837"/>
    </source>
</evidence>
<dbReference type="GO" id="GO:0003824">
    <property type="term" value="F:catalytic activity"/>
    <property type="evidence" value="ECO:0007669"/>
    <property type="project" value="InterPro"/>
</dbReference>